<dbReference type="PANTHER" id="PTHR43308:SF5">
    <property type="entry name" value="S-LAYER PROTEIN _ PEPTIDOGLYCAN ENDO-BETA-N-ACETYLGLUCOSAMINIDASE"/>
    <property type="match status" value="1"/>
</dbReference>
<feature type="domain" description="SLH" evidence="1">
    <location>
        <begin position="273"/>
        <end position="336"/>
    </location>
</feature>
<feature type="domain" description="SLH" evidence="1">
    <location>
        <begin position="343"/>
        <end position="402"/>
    </location>
</feature>
<comment type="caution">
    <text evidence="2">The sequence shown here is derived from an EMBL/GenBank/DDBJ whole genome shotgun (WGS) entry which is preliminary data.</text>
</comment>
<evidence type="ECO:0000259" key="1">
    <source>
        <dbReference type="PROSITE" id="PS51272"/>
    </source>
</evidence>
<dbReference type="PANTHER" id="PTHR43308">
    <property type="entry name" value="OUTER MEMBRANE PROTEIN ALPHA-RELATED"/>
    <property type="match status" value="1"/>
</dbReference>
<reference evidence="2 3" key="1">
    <citation type="submission" date="2016-11" db="EMBL/GenBank/DDBJ databases">
        <title>Paenibacillus species isolates.</title>
        <authorList>
            <person name="Beno S.M."/>
        </authorList>
    </citation>
    <scope>NUCLEOTIDE SEQUENCE [LARGE SCALE GENOMIC DNA]</scope>
    <source>
        <strain evidence="2 3">FSL H7-0433</strain>
    </source>
</reference>
<sequence length="402" mass="44189">MDDRSLYNQSVKRYTLNTDRLTASYEYLYKASSDTLAFEVPATEQSAYVTVPLKPLLDAVNRSKTTKFMIRYGDHLYSVGLDDIDMNGLATSLIADSKNISLVFRLEKVPAGTFSPFEQKLKTMGMQSVTSLMDVRVTAIVSSNYSNAKALSVPGEYTVRTTSSLNNAQTSAARLDLSYYDAAYLPTKVSTVGSYTIIRARTEGNQVLGTFISTRAFSDMSKHWSNSIVAELSAKTIIDSSYGTTFSPEKKITRAEFAVMLSRGLGLLGDRETAQRFRDVQPSTQTGDYIGAAAKAGIITGNTDGSFRPNDNITREQMAIMMIRAMEYTKHPITLSGTSASTLARFKDKSKIQNQSAEFVAKAVQSGIILGMTTSEFQPQGNATRAQAAVMLHRMLKQTDYL</sequence>
<evidence type="ECO:0000313" key="2">
    <source>
        <dbReference type="EMBL" id="OMC99322.1"/>
    </source>
</evidence>
<keyword evidence="3" id="KW-1185">Reference proteome</keyword>
<protein>
    <recommendedName>
        <fullName evidence="1">SLH domain-containing protein</fullName>
    </recommendedName>
</protein>
<name>A0ABX3GCM5_9BACL</name>
<organism evidence="2 3">
    <name type="scientific">Paenibacillus odorifer</name>
    <dbReference type="NCBI Taxonomy" id="189426"/>
    <lineage>
        <taxon>Bacteria</taxon>
        <taxon>Bacillati</taxon>
        <taxon>Bacillota</taxon>
        <taxon>Bacilli</taxon>
        <taxon>Bacillales</taxon>
        <taxon>Paenibacillaceae</taxon>
        <taxon>Paenibacillus</taxon>
    </lineage>
</organism>
<evidence type="ECO:0000313" key="3">
    <source>
        <dbReference type="Proteomes" id="UP000187158"/>
    </source>
</evidence>
<gene>
    <name evidence="2" type="ORF">BSO21_32975</name>
</gene>
<proteinExistence type="predicted"/>
<dbReference type="InterPro" id="IPR001119">
    <property type="entry name" value="SLH_dom"/>
</dbReference>
<dbReference type="EMBL" id="MPVP01000569">
    <property type="protein sequence ID" value="OMC99322.1"/>
    <property type="molecule type" value="Genomic_DNA"/>
</dbReference>
<dbReference type="InterPro" id="IPR051465">
    <property type="entry name" value="Cell_Envelope_Struct_Comp"/>
</dbReference>
<accession>A0ABX3GCM5</accession>
<dbReference type="PROSITE" id="PS51272">
    <property type="entry name" value="SLH"/>
    <property type="match status" value="3"/>
</dbReference>
<feature type="domain" description="SLH" evidence="1">
    <location>
        <begin position="212"/>
        <end position="272"/>
    </location>
</feature>
<dbReference type="Proteomes" id="UP000187158">
    <property type="component" value="Unassembled WGS sequence"/>
</dbReference>
<dbReference type="Pfam" id="PF00395">
    <property type="entry name" value="SLH"/>
    <property type="match status" value="3"/>
</dbReference>